<comment type="caution">
    <text evidence="1">The sequence shown here is derived from an EMBL/GenBank/DDBJ whole genome shotgun (WGS) entry which is preliminary data.</text>
</comment>
<protein>
    <submittedName>
        <fullName evidence="1">Uncharacterized protein</fullName>
    </submittedName>
</protein>
<proteinExistence type="predicted"/>
<evidence type="ECO:0000313" key="2">
    <source>
        <dbReference type="Proteomes" id="UP001060085"/>
    </source>
</evidence>
<dbReference type="Proteomes" id="UP001060085">
    <property type="component" value="Linkage Group LG03"/>
</dbReference>
<reference evidence="2" key="1">
    <citation type="journal article" date="2023" name="Nat. Plants">
        <title>Single-cell RNA sequencing provides a high-resolution roadmap for understanding the multicellular compartmentation of specialized metabolism.</title>
        <authorList>
            <person name="Sun S."/>
            <person name="Shen X."/>
            <person name="Li Y."/>
            <person name="Li Y."/>
            <person name="Wang S."/>
            <person name="Li R."/>
            <person name="Zhang H."/>
            <person name="Shen G."/>
            <person name="Guo B."/>
            <person name="Wei J."/>
            <person name="Xu J."/>
            <person name="St-Pierre B."/>
            <person name="Chen S."/>
            <person name="Sun C."/>
        </authorList>
    </citation>
    <scope>NUCLEOTIDE SEQUENCE [LARGE SCALE GENOMIC DNA]</scope>
</reference>
<name>A0ACC0BCU5_CATRO</name>
<sequence>MPSASMVDNIFKEKKYPFILAFSLLLISVTLLLIFNSESPLLIPTSDLAKTDQSQLQSSLPAAKSASPISDPPTPIAFPPPENVGPPGNIVDVPNITLDIQWRPCKGGIAVDYIPCLDNWNAIKALQSRRHMEHRERHCPKPSPRCLPPLPKGYKTPVPWPKSRDMVWYDNVPHPKLVDYKKDQRWVVKSGDYFVFPGGGTQFKDGVDHYIESVEQTLPAIGWGKHTRVILDVGCGVASFGGYLLEKNVITMSFAPKDEHEAQIQFALERGIPATLSVIGTQRLTFPDNVFDLIHCARCRVHWDADGGKPLMELNRILRPGGYFVWSATPVYRKEQRDKNVWRAMVALTEAICWKEVKKAFFDSSRIGIVIYQKPLSSSCYGMRKENNPPLCDVDKRPKSSWYVPLDNCLAPLPLTGKDAIYDWPAPWPERLKKKPASLSREPDGEEIFNEDSRHWSELISNVYLGGLPINWSRVRNVMDMNAGYGGFAAALIDQPLWVMNVVPINGPDTLPVIFDRGLIGIYHDWCESLNTYPRTYDLLHSSFLFRNLTERCDIIDVAVEMDRILRPGGIVLVQDTIEMINKLRSILESLHWSTSVHQEQFLVVSCRQAGKKGFLGQRLIRKEDEYDISSSSQAKSLRPPSKDSETKKKTPSWESFFTNRKYPFMLSMFLLLIFATVLLISNSQTSPALIPTGISQTKSTNSNISNVASFHWKLCQPSWMVDYIPCLDNWEAVKNLKKLERKERHCPKPSPPRCLVPLAKGYKIPVLWPKSRDMIWYGNVPHPKLVDYKKDQHWVVKSGDYLVFPGGGTQFKVGVTHYIESVEKRGRLSFDACSVELDGQPYGKSFGYCIYALLYVQILPIIEWGKHIRVVLDVGCGVASFGGYLLEKDVITMSFAPKDQHEAQIQFALERGIPATLSIIGSKRLAYPDNVYDMIHCARCRVRWDADGGKPLLELNRILRPGGFFVWSATPVYLKDEEHQNMWKAMVALTEAICWKLVNKTFVDSLGIGLAIYQKPYSSSCYKARRENNPPLCDQNTRPNSSWYVPLDSCLQLSPEVSSESSYNWPAPWPQRLKTKPPTLSTESVENFSEDTKHWSVLVSDMYLGDLGMNWSSIRNVMDMNAGYGGFAAALIDQLLWVMNVVPMSEPDTLSVIFDRGLIGMYHDWCESFDTYPRTYDLLHSSFLFNKLTQRCNIVDVVVEIDRILRPGGVLLVQDTMEMIKEINTVLTSLHWSTTLYQEKFLVGKKGFWRPDADIRL</sequence>
<dbReference type="EMBL" id="CM044703">
    <property type="protein sequence ID" value="KAI5670447.1"/>
    <property type="molecule type" value="Genomic_DNA"/>
</dbReference>
<accession>A0ACC0BCU5</accession>
<gene>
    <name evidence="1" type="ORF">M9H77_10811</name>
</gene>
<keyword evidence="2" id="KW-1185">Reference proteome</keyword>
<evidence type="ECO:0000313" key="1">
    <source>
        <dbReference type="EMBL" id="KAI5670447.1"/>
    </source>
</evidence>
<organism evidence="1 2">
    <name type="scientific">Catharanthus roseus</name>
    <name type="common">Madagascar periwinkle</name>
    <name type="synonym">Vinca rosea</name>
    <dbReference type="NCBI Taxonomy" id="4058"/>
    <lineage>
        <taxon>Eukaryota</taxon>
        <taxon>Viridiplantae</taxon>
        <taxon>Streptophyta</taxon>
        <taxon>Embryophyta</taxon>
        <taxon>Tracheophyta</taxon>
        <taxon>Spermatophyta</taxon>
        <taxon>Magnoliopsida</taxon>
        <taxon>eudicotyledons</taxon>
        <taxon>Gunneridae</taxon>
        <taxon>Pentapetalae</taxon>
        <taxon>asterids</taxon>
        <taxon>lamiids</taxon>
        <taxon>Gentianales</taxon>
        <taxon>Apocynaceae</taxon>
        <taxon>Rauvolfioideae</taxon>
        <taxon>Vinceae</taxon>
        <taxon>Catharanthinae</taxon>
        <taxon>Catharanthus</taxon>
    </lineage>
</organism>